<evidence type="ECO:0000313" key="9">
    <source>
        <dbReference type="Proteomes" id="UP000502297"/>
    </source>
</evidence>
<dbReference type="GO" id="GO:0042597">
    <property type="term" value="C:periplasmic space"/>
    <property type="evidence" value="ECO:0007669"/>
    <property type="project" value="UniProtKB-SubCell"/>
</dbReference>
<dbReference type="RefSeq" id="WP_166012511.1">
    <property type="nucleotide sequence ID" value="NZ_CP049801.1"/>
</dbReference>
<dbReference type="EMBL" id="CP049801">
    <property type="protein sequence ID" value="QIO07328.1"/>
    <property type="molecule type" value="Genomic_DNA"/>
</dbReference>
<keyword evidence="4" id="KW-0732">Signal</keyword>
<dbReference type="Gene3D" id="3.40.190.10">
    <property type="entry name" value="Periplasmic binding protein-like II"/>
    <property type="match status" value="2"/>
</dbReference>
<dbReference type="PANTHER" id="PTHR30024">
    <property type="entry name" value="ALIPHATIC SULFONATES-BINDING PROTEIN-RELATED"/>
    <property type="match status" value="1"/>
</dbReference>
<dbReference type="NCBIfam" id="TIGR01728">
    <property type="entry name" value="SsuA_fam"/>
    <property type="match status" value="1"/>
</dbReference>
<dbReference type="InterPro" id="IPR015168">
    <property type="entry name" value="SsuA/THI5"/>
</dbReference>
<reference evidence="8 9" key="1">
    <citation type="submission" date="2020-03" db="EMBL/GenBank/DDBJ databases">
        <authorList>
            <person name="Zhu W."/>
        </authorList>
    </citation>
    <scope>NUCLEOTIDE SEQUENCE [LARGE SCALE GENOMIC DNA]</scope>
    <source>
        <strain evidence="8 9">323-1</strain>
    </source>
</reference>
<dbReference type="InterPro" id="IPR001638">
    <property type="entry name" value="Solute-binding_3/MltF_N"/>
</dbReference>
<dbReference type="GO" id="GO:0042626">
    <property type="term" value="F:ATPase-coupled transmembrane transporter activity"/>
    <property type="evidence" value="ECO:0007669"/>
    <property type="project" value="InterPro"/>
</dbReference>
<dbReference type="PROSITE" id="PS51257">
    <property type="entry name" value="PROKAR_LIPOPROTEIN"/>
    <property type="match status" value="1"/>
</dbReference>
<comment type="subcellular location">
    <subcellularLocation>
        <location evidence="1">Periplasm</location>
    </subcellularLocation>
</comment>
<evidence type="ECO:0000256" key="1">
    <source>
        <dbReference type="ARBA" id="ARBA00004418"/>
    </source>
</evidence>
<evidence type="ECO:0000256" key="5">
    <source>
        <dbReference type="ARBA" id="ARBA00055538"/>
    </source>
</evidence>
<dbReference type="FunFam" id="3.40.190.10:FF:000050">
    <property type="entry name" value="Sulfonate ABC transporter substrate-binding protein"/>
    <property type="match status" value="1"/>
</dbReference>
<proteinExistence type="inferred from homology"/>
<dbReference type="InterPro" id="IPR010067">
    <property type="entry name" value="ABC_SsuA_sub-bd"/>
</dbReference>
<evidence type="ECO:0000313" key="8">
    <source>
        <dbReference type="EMBL" id="QIO07328.1"/>
    </source>
</evidence>
<evidence type="ECO:0000256" key="4">
    <source>
        <dbReference type="ARBA" id="ARBA00022729"/>
    </source>
</evidence>
<comment type="function">
    <text evidence="5">Part of a binding-protein-dependent transport system for aliphatic sulfonates. Putative binding protein.</text>
</comment>
<dbReference type="NCBIfam" id="NF008588">
    <property type="entry name" value="PRK11553.1"/>
    <property type="match status" value="1"/>
</dbReference>
<dbReference type="Proteomes" id="UP000502297">
    <property type="component" value="Chromosome"/>
</dbReference>
<evidence type="ECO:0000259" key="7">
    <source>
        <dbReference type="SMART" id="SM00062"/>
    </source>
</evidence>
<feature type="domain" description="Solute-binding protein family 3/N-terminal" evidence="7">
    <location>
        <begin position="48"/>
        <end position="263"/>
    </location>
</feature>
<evidence type="ECO:0000256" key="6">
    <source>
        <dbReference type="ARBA" id="ARBA00070228"/>
    </source>
</evidence>
<comment type="similarity">
    <text evidence="2">Belongs to the bacterial solute-binding protein SsuA/TauA family.</text>
</comment>
<keyword evidence="3" id="KW-0813">Transport</keyword>
<dbReference type="KEGG" id="asha:G8E00_15960"/>
<organism evidence="8 9">
    <name type="scientific">Acinetobacter shaoyimingii</name>
    <dbReference type="NCBI Taxonomy" id="2715164"/>
    <lineage>
        <taxon>Bacteria</taxon>
        <taxon>Pseudomonadati</taxon>
        <taxon>Pseudomonadota</taxon>
        <taxon>Gammaproteobacteria</taxon>
        <taxon>Moraxellales</taxon>
        <taxon>Moraxellaceae</taxon>
        <taxon>Acinetobacter</taxon>
    </lineage>
</organism>
<protein>
    <recommendedName>
        <fullName evidence="6">Putative aliphatic sulfonates-binding protein</fullName>
    </recommendedName>
</protein>
<accession>A0A6G8RZV2</accession>
<gene>
    <name evidence="8" type="ORF">G8E00_15960</name>
</gene>
<evidence type="ECO:0000256" key="3">
    <source>
        <dbReference type="ARBA" id="ARBA00022448"/>
    </source>
</evidence>
<evidence type="ECO:0000256" key="2">
    <source>
        <dbReference type="ARBA" id="ARBA00010742"/>
    </source>
</evidence>
<dbReference type="SUPFAM" id="SSF53850">
    <property type="entry name" value="Periplasmic binding protein-like II"/>
    <property type="match status" value="1"/>
</dbReference>
<sequence>MGLFKSFSLVGITAVSLGLVACEKNQPTEQNKTNTATASEQKKDDVKTVSIGFQKSSLNLLVAREQKLLESQFPGAKIEWREFPAGPQMLEALAVGAVDFGAVGNTPPIFAQSADKNLNYAAYEVYPGSSLGLVLPEKSNITDLSGLKGKRIALQKGSSAHEFLAKVLQKAGLTWQDIQPIWLPPADARAALDKGSVDAWAIWDPFLSAVELNGHVKVLIDSQVFPKTYSYYISNPSFTTVHPDAVNKVIKSLNEADQWILKNQTAAVELYGKSTGLVPEVAKRALDRRLKPSPILAINSEVIQSQQKIADLFYTEKLIPKKINVQDAVLSADNK</sequence>
<dbReference type="SMART" id="SM00062">
    <property type="entry name" value="PBPb"/>
    <property type="match status" value="1"/>
</dbReference>
<name>A0A6G8RZV2_9GAMM</name>
<keyword evidence="9" id="KW-1185">Reference proteome</keyword>
<dbReference type="AlphaFoldDB" id="A0A6G8RZV2"/>
<dbReference type="GO" id="GO:0016020">
    <property type="term" value="C:membrane"/>
    <property type="evidence" value="ECO:0007669"/>
    <property type="project" value="InterPro"/>
</dbReference>
<dbReference type="Pfam" id="PF09084">
    <property type="entry name" value="NMT1"/>
    <property type="match status" value="1"/>
</dbReference>
<dbReference type="PANTHER" id="PTHR30024:SF42">
    <property type="entry name" value="ALIPHATIC SULFONATES-BINDING PROTEIN-RELATED"/>
    <property type="match status" value="1"/>
</dbReference>